<dbReference type="GO" id="GO:0006508">
    <property type="term" value="P:proteolysis"/>
    <property type="evidence" value="ECO:0007669"/>
    <property type="project" value="InterPro"/>
</dbReference>
<sequence>MKKNILSAVVLCSACMMQAQSINKIIKIKHVTKIEKVLSADDMQGRRAFTPGIDKASSFIEYEFKKIGLQTFNGAKDFKQEFFMTESKNVSLKVLIDGKVIDKADVVSFSYQPQIAMTEKSDVQVVKINAGDKFGPKFYEYYQSGKNLLVLVDASFKARIPNVRHISQMSANPEGNTVVYVFGATEATQFSIEGTNTVTKKALNNVVGVLKGKSKPNEYVVFSGHYDHLGIGSPAEGEQHDATDSIYNGANDDAAGTTAVIMLAKYFKKLNNNERTIVFTAFVAEEIGGYGSQYFSKQLNPDHVMAMFNLEMIGTESKWGKNSAYITGFEKSSMGAILQKNLEGSAFKFYPDPYPEQQLFYRSDNATLAKLGVPAHTISTSKMDSEPNYHKVSDEIETLDMVNMTEIIKAIAISSSTIIKGKDTPSRVDSSALNRN</sequence>
<dbReference type="SUPFAM" id="SSF53187">
    <property type="entry name" value="Zn-dependent exopeptidases"/>
    <property type="match status" value="1"/>
</dbReference>
<keyword evidence="3" id="KW-1185">Reference proteome</keyword>
<name>A0A366AWJ0_9FLAO</name>
<dbReference type="InterPro" id="IPR007484">
    <property type="entry name" value="Peptidase_M28"/>
</dbReference>
<dbReference type="RefSeq" id="WP_113637392.1">
    <property type="nucleotide sequence ID" value="NZ_QNUX01000015.1"/>
</dbReference>
<gene>
    <name evidence="2" type="ORF">DR980_14360</name>
</gene>
<keyword evidence="2" id="KW-0031">Aminopeptidase</keyword>
<evidence type="ECO:0000313" key="2">
    <source>
        <dbReference type="EMBL" id="RBN49259.1"/>
    </source>
</evidence>
<dbReference type="EMBL" id="QNUX01000015">
    <property type="protein sequence ID" value="RBN49259.1"/>
    <property type="molecule type" value="Genomic_DNA"/>
</dbReference>
<reference evidence="2 3" key="1">
    <citation type="submission" date="2018-07" db="EMBL/GenBank/DDBJ databases">
        <title>Complete genome sequence of Flavobacterium psychrolimnae LMG 22018.</title>
        <authorList>
            <person name="Kim D.-U."/>
        </authorList>
    </citation>
    <scope>NUCLEOTIDE SEQUENCE [LARGE SCALE GENOMIC DNA]</scope>
    <source>
        <strain evidence="2 3">LMG 22018</strain>
    </source>
</reference>
<proteinExistence type="predicted"/>
<keyword evidence="2" id="KW-0378">Hydrolase</keyword>
<organism evidence="2 3">
    <name type="scientific">Flavobacterium psychrolimnae</name>
    <dbReference type="NCBI Taxonomy" id="249351"/>
    <lineage>
        <taxon>Bacteria</taxon>
        <taxon>Pseudomonadati</taxon>
        <taxon>Bacteroidota</taxon>
        <taxon>Flavobacteriia</taxon>
        <taxon>Flavobacteriales</taxon>
        <taxon>Flavobacteriaceae</taxon>
        <taxon>Flavobacterium</taxon>
    </lineage>
</organism>
<protein>
    <submittedName>
        <fullName evidence="2">Aminopeptidase</fullName>
    </submittedName>
</protein>
<dbReference type="OrthoDB" id="9764939at2"/>
<dbReference type="GO" id="GO:0004177">
    <property type="term" value="F:aminopeptidase activity"/>
    <property type="evidence" value="ECO:0007669"/>
    <property type="project" value="UniProtKB-KW"/>
</dbReference>
<evidence type="ECO:0000259" key="1">
    <source>
        <dbReference type="Pfam" id="PF04389"/>
    </source>
</evidence>
<dbReference type="Proteomes" id="UP000253676">
    <property type="component" value="Unassembled WGS sequence"/>
</dbReference>
<dbReference type="Gene3D" id="3.40.630.10">
    <property type="entry name" value="Zn peptidases"/>
    <property type="match status" value="1"/>
</dbReference>
<evidence type="ECO:0000313" key="3">
    <source>
        <dbReference type="Proteomes" id="UP000253676"/>
    </source>
</evidence>
<dbReference type="AlphaFoldDB" id="A0A366AWJ0"/>
<dbReference type="PANTHER" id="PTHR12147:SF26">
    <property type="entry name" value="PEPTIDASE M28 DOMAIN-CONTAINING PROTEIN"/>
    <property type="match status" value="1"/>
</dbReference>
<feature type="domain" description="Peptidase M28" evidence="1">
    <location>
        <begin position="205"/>
        <end position="411"/>
    </location>
</feature>
<accession>A0A366AWJ0</accession>
<keyword evidence="2" id="KW-0645">Protease</keyword>
<dbReference type="Pfam" id="PF04389">
    <property type="entry name" value="Peptidase_M28"/>
    <property type="match status" value="1"/>
</dbReference>
<dbReference type="InterPro" id="IPR045175">
    <property type="entry name" value="M28_fam"/>
</dbReference>
<dbReference type="GO" id="GO:0008235">
    <property type="term" value="F:metalloexopeptidase activity"/>
    <property type="evidence" value="ECO:0007669"/>
    <property type="project" value="InterPro"/>
</dbReference>
<dbReference type="PANTHER" id="PTHR12147">
    <property type="entry name" value="METALLOPEPTIDASE M28 FAMILY MEMBER"/>
    <property type="match status" value="1"/>
</dbReference>
<comment type="caution">
    <text evidence="2">The sequence shown here is derived from an EMBL/GenBank/DDBJ whole genome shotgun (WGS) entry which is preliminary data.</text>
</comment>